<dbReference type="AlphaFoldDB" id="A0AA39JH75"/>
<dbReference type="EMBL" id="JAUEPS010000071">
    <property type="protein sequence ID" value="KAK0441264.1"/>
    <property type="molecule type" value="Genomic_DNA"/>
</dbReference>
<evidence type="ECO:0000313" key="2">
    <source>
        <dbReference type="Proteomes" id="UP001175211"/>
    </source>
</evidence>
<name>A0AA39JH75_ARMTA</name>
<evidence type="ECO:0000313" key="1">
    <source>
        <dbReference type="EMBL" id="KAK0441264.1"/>
    </source>
</evidence>
<proteinExistence type="predicted"/>
<accession>A0AA39JH75</accession>
<reference evidence="1" key="1">
    <citation type="submission" date="2023-06" db="EMBL/GenBank/DDBJ databases">
        <authorList>
            <consortium name="Lawrence Berkeley National Laboratory"/>
            <person name="Ahrendt S."/>
            <person name="Sahu N."/>
            <person name="Indic B."/>
            <person name="Wong-Bajracharya J."/>
            <person name="Merenyi Z."/>
            <person name="Ke H.-M."/>
            <person name="Monk M."/>
            <person name="Kocsube S."/>
            <person name="Drula E."/>
            <person name="Lipzen A."/>
            <person name="Balint B."/>
            <person name="Henrissat B."/>
            <person name="Andreopoulos B."/>
            <person name="Martin F.M."/>
            <person name="Harder C.B."/>
            <person name="Rigling D."/>
            <person name="Ford K.L."/>
            <person name="Foster G.D."/>
            <person name="Pangilinan J."/>
            <person name="Papanicolaou A."/>
            <person name="Barry K."/>
            <person name="LaButti K."/>
            <person name="Viragh M."/>
            <person name="Koriabine M."/>
            <person name="Yan M."/>
            <person name="Riley R."/>
            <person name="Champramary S."/>
            <person name="Plett K.L."/>
            <person name="Tsai I.J."/>
            <person name="Slot J."/>
            <person name="Sipos G."/>
            <person name="Plett J."/>
            <person name="Nagy L.G."/>
            <person name="Grigoriev I.V."/>
        </authorList>
    </citation>
    <scope>NUCLEOTIDE SEQUENCE</scope>
    <source>
        <strain evidence="1">CCBAS 213</strain>
    </source>
</reference>
<organism evidence="1 2">
    <name type="scientific">Armillaria tabescens</name>
    <name type="common">Ringless honey mushroom</name>
    <name type="synonym">Agaricus tabescens</name>
    <dbReference type="NCBI Taxonomy" id="1929756"/>
    <lineage>
        <taxon>Eukaryota</taxon>
        <taxon>Fungi</taxon>
        <taxon>Dikarya</taxon>
        <taxon>Basidiomycota</taxon>
        <taxon>Agaricomycotina</taxon>
        <taxon>Agaricomycetes</taxon>
        <taxon>Agaricomycetidae</taxon>
        <taxon>Agaricales</taxon>
        <taxon>Marasmiineae</taxon>
        <taxon>Physalacriaceae</taxon>
        <taxon>Desarmillaria</taxon>
    </lineage>
</organism>
<dbReference type="RefSeq" id="XP_060323950.1">
    <property type="nucleotide sequence ID" value="XM_060465930.1"/>
</dbReference>
<gene>
    <name evidence="1" type="ORF">EV420DRAFT_1123260</name>
</gene>
<protein>
    <submittedName>
        <fullName evidence="1">Uncharacterized protein</fullName>
    </submittedName>
</protein>
<dbReference type="GeneID" id="85349478"/>
<keyword evidence="2" id="KW-1185">Reference proteome</keyword>
<sequence length="155" mass="17419">MLKERNTAAQESLDSLAALSAQYQTGPVFADIIKGVRCNLYSAPSPTTYLDPRISPRKDEIKTIQRSLTAQPLLSTVCRISCSYSASQYAESPVTTGRWRWRDVFCIPLCIPKTHTLHTPRKKLRIRIFASCPFTLPSSSQTMRRHPLVVLPMPA</sequence>
<dbReference type="Proteomes" id="UP001175211">
    <property type="component" value="Unassembled WGS sequence"/>
</dbReference>
<comment type="caution">
    <text evidence="1">The sequence shown here is derived from an EMBL/GenBank/DDBJ whole genome shotgun (WGS) entry which is preliminary data.</text>
</comment>